<sequence>MATDEIATDALHACKTAPKKSSLRDGSKCEFHGIIYTEQQAHQGTYVVVYQASAITNAVAYNSHRKKLFLPAIVSEADAASR</sequence>
<protein>
    <submittedName>
        <fullName evidence="1">Uncharacterized protein</fullName>
    </submittedName>
</protein>
<proteinExistence type="predicted"/>
<evidence type="ECO:0000313" key="2">
    <source>
        <dbReference type="Proteomes" id="UP000076874"/>
    </source>
</evidence>
<comment type="caution">
    <text evidence="1">The sequence shown here is derived from an EMBL/GenBank/DDBJ whole genome shotgun (WGS) entry which is preliminary data.</text>
</comment>
<evidence type="ECO:0000313" key="1">
    <source>
        <dbReference type="EMBL" id="OAA62654.1"/>
    </source>
</evidence>
<dbReference type="EMBL" id="AZHD01000006">
    <property type="protein sequence ID" value="OAA62654.1"/>
    <property type="molecule type" value="Genomic_DNA"/>
</dbReference>
<dbReference type="Proteomes" id="UP000076874">
    <property type="component" value="Unassembled WGS sequence"/>
</dbReference>
<keyword evidence="2" id="KW-1185">Reference proteome</keyword>
<dbReference type="AlphaFoldDB" id="A0A167VIF1"/>
<accession>A0A167VIF1</accession>
<name>A0A167VIF1_9HYPO</name>
<gene>
    <name evidence="1" type="ORF">SPI_04194</name>
</gene>
<organism evidence="1 2">
    <name type="scientific">Niveomyces insectorum RCEF 264</name>
    <dbReference type="NCBI Taxonomy" id="1081102"/>
    <lineage>
        <taxon>Eukaryota</taxon>
        <taxon>Fungi</taxon>
        <taxon>Dikarya</taxon>
        <taxon>Ascomycota</taxon>
        <taxon>Pezizomycotina</taxon>
        <taxon>Sordariomycetes</taxon>
        <taxon>Hypocreomycetidae</taxon>
        <taxon>Hypocreales</taxon>
        <taxon>Cordycipitaceae</taxon>
        <taxon>Niveomyces</taxon>
    </lineage>
</organism>
<reference evidence="1 2" key="1">
    <citation type="journal article" date="2016" name="Genome Biol. Evol.">
        <title>Divergent and convergent evolution of fungal pathogenicity.</title>
        <authorList>
            <person name="Shang Y."/>
            <person name="Xiao G."/>
            <person name="Zheng P."/>
            <person name="Cen K."/>
            <person name="Zhan S."/>
            <person name="Wang C."/>
        </authorList>
    </citation>
    <scope>NUCLEOTIDE SEQUENCE [LARGE SCALE GENOMIC DNA]</scope>
    <source>
        <strain evidence="1 2">RCEF 264</strain>
    </source>
</reference>